<dbReference type="STRING" id="234267.Acid_2835"/>
<keyword evidence="2" id="KW-0812">Transmembrane</keyword>
<evidence type="ECO:0000256" key="1">
    <source>
        <dbReference type="SAM" id="Coils"/>
    </source>
</evidence>
<name>Q023L9_SOLUE</name>
<dbReference type="KEGG" id="sus:Acid_2835"/>
<evidence type="ECO:0000313" key="3">
    <source>
        <dbReference type="EMBL" id="ABJ83821.1"/>
    </source>
</evidence>
<dbReference type="eggNOG" id="COG1322">
    <property type="taxonomic scope" value="Bacteria"/>
</dbReference>
<accession>Q023L9</accession>
<keyword evidence="2" id="KW-1133">Transmembrane helix</keyword>
<dbReference type="HOGENOM" id="CLU_979286_0_0_0"/>
<dbReference type="EMBL" id="CP000473">
    <property type="protein sequence ID" value="ABJ83821.1"/>
    <property type="molecule type" value="Genomic_DNA"/>
</dbReference>
<keyword evidence="1" id="KW-0175">Coiled coil</keyword>
<evidence type="ECO:0000256" key="2">
    <source>
        <dbReference type="SAM" id="Phobius"/>
    </source>
</evidence>
<organism evidence="3">
    <name type="scientific">Solibacter usitatus (strain Ellin6076)</name>
    <dbReference type="NCBI Taxonomy" id="234267"/>
    <lineage>
        <taxon>Bacteria</taxon>
        <taxon>Pseudomonadati</taxon>
        <taxon>Acidobacteriota</taxon>
        <taxon>Terriglobia</taxon>
        <taxon>Bryobacterales</taxon>
        <taxon>Solibacteraceae</taxon>
        <taxon>Candidatus Solibacter</taxon>
    </lineage>
</organism>
<feature type="coiled-coil region" evidence="1">
    <location>
        <begin position="76"/>
        <end position="129"/>
    </location>
</feature>
<dbReference type="InParanoid" id="Q023L9"/>
<proteinExistence type="predicted"/>
<dbReference type="OrthoDB" id="128618at2"/>
<protein>
    <submittedName>
        <fullName evidence="3">Uncharacterized protein</fullName>
    </submittedName>
</protein>
<keyword evidence="2" id="KW-0472">Membrane</keyword>
<dbReference type="AlphaFoldDB" id="Q023L9"/>
<gene>
    <name evidence="3" type="ordered locus">Acid_2835</name>
</gene>
<sequence length="294" mass="32317" precursor="true">MSPQPIYQQPSPQRSGLLAALVAGSIIALVATNIYLYVQLDHVRTDVAKVRESLSTELSNLKDASSVTTASQSRHLETLKQELDAARVKNRDEARTMSSQAKAEAQAHADQLARQIQAEEAKVQQQVSSEISEVKTAANTANAKIADVSTDVGGVKTQVSATQAELQKTISALKSTQGDLGVQSGLIATNAQELQALKRLGERNYFEFKIGKSKERQRVGDITVMLKKTDPKKNKYTIEVMADDKLTEKKDKNVNEPVQFYTSKARQPYEMVVNQVQKDLIVGYLATPKEQSGR</sequence>
<feature type="transmembrane region" description="Helical" evidence="2">
    <location>
        <begin position="16"/>
        <end position="38"/>
    </location>
</feature>
<reference evidence="3" key="1">
    <citation type="submission" date="2006-10" db="EMBL/GenBank/DDBJ databases">
        <title>Complete sequence of Solibacter usitatus Ellin6076.</title>
        <authorList>
            <consortium name="US DOE Joint Genome Institute"/>
            <person name="Copeland A."/>
            <person name="Lucas S."/>
            <person name="Lapidus A."/>
            <person name="Barry K."/>
            <person name="Detter J.C."/>
            <person name="Glavina del Rio T."/>
            <person name="Hammon N."/>
            <person name="Israni S."/>
            <person name="Dalin E."/>
            <person name="Tice H."/>
            <person name="Pitluck S."/>
            <person name="Thompson L.S."/>
            <person name="Brettin T."/>
            <person name="Bruce D."/>
            <person name="Han C."/>
            <person name="Tapia R."/>
            <person name="Gilna P."/>
            <person name="Schmutz J."/>
            <person name="Larimer F."/>
            <person name="Land M."/>
            <person name="Hauser L."/>
            <person name="Kyrpides N."/>
            <person name="Mikhailova N."/>
            <person name="Janssen P.H."/>
            <person name="Kuske C.R."/>
            <person name="Richardson P."/>
        </authorList>
    </citation>
    <scope>NUCLEOTIDE SEQUENCE</scope>
    <source>
        <strain evidence="3">Ellin6076</strain>
    </source>
</reference>